<keyword evidence="8" id="KW-1185">Reference proteome</keyword>
<evidence type="ECO:0000313" key="7">
    <source>
        <dbReference type="EMBL" id="KFB75448.1"/>
    </source>
</evidence>
<proteinExistence type="inferred from homology"/>
<protein>
    <recommendedName>
        <fullName evidence="3">peptidylprolyl isomerase</fullName>
        <ecNumber evidence="3">5.2.1.8</ecNumber>
    </recommendedName>
</protein>
<dbReference type="Proteomes" id="UP000021315">
    <property type="component" value="Unassembled WGS sequence"/>
</dbReference>
<dbReference type="STRING" id="1453999.AW06_003501"/>
<organism evidence="7 8">
    <name type="scientific">Candidatus Accumulibacter cognatus</name>
    <dbReference type="NCBI Taxonomy" id="2954383"/>
    <lineage>
        <taxon>Bacteria</taxon>
        <taxon>Pseudomonadati</taxon>
        <taxon>Pseudomonadota</taxon>
        <taxon>Betaproteobacteria</taxon>
        <taxon>Candidatus Accumulibacter</taxon>
    </lineage>
</organism>
<comment type="similarity">
    <text evidence="2">Belongs to the PpiC/parvulin rotamase family.</text>
</comment>
<dbReference type="InterPro" id="IPR050245">
    <property type="entry name" value="PrsA_foldase"/>
</dbReference>
<dbReference type="AlphaFoldDB" id="A0A080M2G3"/>
<name>A0A080M2G3_9PROT</name>
<evidence type="ECO:0000259" key="6">
    <source>
        <dbReference type="PROSITE" id="PS50198"/>
    </source>
</evidence>
<evidence type="ECO:0000256" key="5">
    <source>
        <dbReference type="PROSITE-ProRule" id="PRU00278"/>
    </source>
</evidence>
<dbReference type="PROSITE" id="PS50198">
    <property type="entry name" value="PPIC_PPIASE_2"/>
    <property type="match status" value="1"/>
</dbReference>
<dbReference type="SUPFAM" id="SSF54534">
    <property type="entry name" value="FKBP-like"/>
    <property type="match status" value="1"/>
</dbReference>
<comment type="caution">
    <text evidence="7">The sequence shown here is derived from an EMBL/GenBank/DDBJ whole genome shotgun (WGS) entry which is preliminary data.</text>
</comment>
<dbReference type="EMBL" id="JDST02000086">
    <property type="protein sequence ID" value="KFB75448.1"/>
    <property type="molecule type" value="Genomic_DNA"/>
</dbReference>
<dbReference type="Gene3D" id="3.10.50.40">
    <property type="match status" value="1"/>
</dbReference>
<dbReference type="RefSeq" id="WP_273704788.1">
    <property type="nucleotide sequence ID" value="NZ_JDST02000086.1"/>
</dbReference>
<evidence type="ECO:0000256" key="3">
    <source>
        <dbReference type="ARBA" id="ARBA00013194"/>
    </source>
</evidence>
<sequence>MAIATTPCEVSDRVTAKARVNGVALHADGELLDAETLRQRACTELLRQAAQAAGLLDPDDQATPDGVLSEAAANAIEALLEGTLKVPDDPSEDECHRHYAAHESAYRTGERVHLRHILFAVTPGVHVPALRQRAEAALLDVRNHDDQEFDRFTEAARTLSNCPSAAEGGDLGWLTAADCAPEVAREVFGHAEVGVLPRLVRSRFGLHVIEVVERMPGVTQPFATVRATVAQSLRQHSYVTALRQYLNGLAGAAVLAGVDLDKPLDLHQGQRALEI</sequence>
<gene>
    <name evidence="7" type="primary">surA_2</name>
    <name evidence="7" type="ORF">AW06_003501</name>
</gene>
<dbReference type="PANTHER" id="PTHR47245:SF2">
    <property type="entry name" value="PEPTIDYL-PROLYL CIS-TRANS ISOMERASE HP_0175-RELATED"/>
    <property type="match status" value="1"/>
</dbReference>
<dbReference type="PANTHER" id="PTHR47245">
    <property type="entry name" value="PEPTIDYLPROLYL ISOMERASE"/>
    <property type="match status" value="1"/>
</dbReference>
<keyword evidence="5 7" id="KW-0413">Isomerase</keyword>
<dbReference type="GO" id="GO:0003755">
    <property type="term" value="F:peptidyl-prolyl cis-trans isomerase activity"/>
    <property type="evidence" value="ECO:0007669"/>
    <property type="project" value="UniProtKB-KW"/>
</dbReference>
<evidence type="ECO:0000256" key="4">
    <source>
        <dbReference type="ARBA" id="ARBA00023110"/>
    </source>
</evidence>
<feature type="domain" description="PpiC" evidence="6">
    <location>
        <begin position="109"/>
        <end position="213"/>
    </location>
</feature>
<evidence type="ECO:0000256" key="1">
    <source>
        <dbReference type="ARBA" id="ARBA00000971"/>
    </source>
</evidence>
<dbReference type="Pfam" id="PF00639">
    <property type="entry name" value="Rotamase"/>
    <property type="match status" value="1"/>
</dbReference>
<keyword evidence="4 5" id="KW-0697">Rotamase</keyword>
<dbReference type="InterPro" id="IPR046357">
    <property type="entry name" value="PPIase_dom_sf"/>
</dbReference>
<reference evidence="7" key="1">
    <citation type="submission" date="2014-02" db="EMBL/GenBank/DDBJ databases">
        <title>Expanding our view of genomic diversity in Candidatus Accumulibacter clades.</title>
        <authorList>
            <person name="Skennerton C.T."/>
            <person name="Barr J.J."/>
            <person name="Slater F.R."/>
            <person name="Bond P.L."/>
            <person name="Tyson G.W."/>
        </authorList>
    </citation>
    <scope>NUCLEOTIDE SEQUENCE [LARGE SCALE GENOMIC DNA]</scope>
</reference>
<comment type="catalytic activity">
    <reaction evidence="1">
        <text>[protein]-peptidylproline (omega=180) = [protein]-peptidylproline (omega=0)</text>
        <dbReference type="Rhea" id="RHEA:16237"/>
        <dbReference type="Rhea" id="RHEA-COMP:10747"/>
        <dbReference type="Rhea" id="RHEA-COMP:10748"/>
        <dbReference type="ChEBI" id="CHEBI:83833"/>
        <dbReference type="ChEBI" id="CHEBI:83834"/>
        <dbReference type="EC" id="5.2.1.8"/>
    </reaction>
</comment>
<accession>A0A080M2G3</accession>
<dbReference type="EC" id="5.2.1.8" evidence="3"/>
<dbReference type="InterPro" id="IPR000297">
    <property type="entry name" value="PPIase_PpiC"/>
</dbReference>
<evidence type="ECO:0000313" key="8">
    <source>
        <dbReference type="Proteomes" id="UP000021315"/>
    </source>
</evidence>
<evidence type="ECO:0000256" key="2">
    <source>
        <dbReference type="ARBA" id="ARBA00007656"/>
    </source>
</evidence>